<evidence type="ECO:0008006" key="3">
    <source>
        <dbReference type="Google" id="ProtNLM"/>
    </source>
</evidence>
<evidence type="ECO:0000313" key="2">
    <source>
        <dbReference type="Proteomes" id="UP001596044"/>
    </source>
</evidence>
<keyword evidence="2" id="KW-1185">Reference proteome</keyword>
<gene>
    <name evidence="1" type="ORF">ACFPOG_25245</name>
</gene>
<comment type="caution">
    <text evidence="1">The sequence shown here is derived from an EMBL/GenBank/DDBJ whole genome shotgun (WGS) entry which is preliminary data.</text>
</comment>
<accession>A0ABW0KDL1</accession>
<reference evidence="2" key="1">
    <citation type="journal article" date="2019" name="Int. J. Syst. Evol. Microbiol.">
        <title>The Global Catalogue of Microorganisms (GCM) 10K type strain sequencing project: providing services to taxonomists for standard genome sequencing and annotation.</title>
        <authorList>
            <consortium name="The Broad Institute Genomics Platform"/>
            <consortium name="The Broad Institute Genome Sequencing Center for Infectious Disease"/>
            <person name="Wu L."/>
            <person name="Ma J."/>
        </authorList>
    </citation>
    <scope>NUCLEOTIDE SEQUENCE [LARGE SCALE GENOMIC DNA]</scope>
    <source>
        <strain evidence="2">KACC 11904</strain>
    </source>
</reference>
<organism evidence="1 2">
    <name type="scientific">Paenibacillus aestuarii</name>
    <dbReference type="NCBI Taxonomy" id="516965"/>
    <lineage>
        <taxon>Bacteria</taxon>
        <taxon>Bacillati</taxon>
        <taxon>Bacillota</taxon>
        <taxon>Bacilli</taxon>
        <taxon>Bacillales</taxon>
        <taxon>Paenibacillaceae</taxon>
        <taxon>Paenibacillus</taxon>
    </lineage>
</organism>
<dbReference type="Proteomes" id="UP001596044">
    <property type="component" value="Unassembled WGS sequence"/>
</dbReference>
<dbReference type="RefSeq" id="WP_270881409.1">
    <property type="nucleotide sequence ID" value="NZ_JAQFVF010000050.1"/>
</dbReference>
<protein>
    <recommendedName>
        <fullName evidence="3">DUF2642 domain-containing protein</fullName>
    </recommendedName>
</protein>
<evidence type="ECO:0000313" key="1">
    <source>
        <dbReference type="EMBL" id="MFC5451513.1"/>
    </source>
</evidence>
<proteinExistence type="predicted"/>
<sequence length="124" mass="13232">MQRIDPINEQTCAALYGKPVLMFLQDGAEIFGTLSRIEDGKLIINDQSAQVAAKPKKKAKAKIKKSAKKVKISQEETVETPAFVPYGFPYGVAPYGTPPVGTLGFGYDAAISVDIAALAALFAL</sequence>
<dbReference type="EMBL" id="JBHSMJ010000037">
    <property type="protein sequence ID" value="MFC5451513.1"/>
    <property type="molecule type" value="Genomic_DNA"/>
</dbReference>
<name>A0ABW0KDL1_9BACL</name>